<dbReference type="Pfam" id="PF02953">
    <property type="entry name" value="zf-Tim10_DDP"/>
    <property type="match status" value="1"/>
</dbReference>
<evidence type="ECO:0000313" key="13">
    <source>
        <dbReference type="Proteomes" id="UP000324767"/>
    </source>
</evidence>
<evidence type="ECO:0000313" key="11">
    <source>
        <dbReference type="EMBL" id="SLM35718.1"/>
    </source>
</evidence>
<keyword evidence="5 8" id="KW-0811">Translocation</keyword>
<evidence type="ECO:0000259" key="9">
    <source>
        <dbReference type="Pfam" id="PF02953"/>
    </source>
</evidence>
<dbReference type="Proteomes" id="UP000192927">
    <property type="component" value="Unassembled WGS sequence"/>
</dbReference>
<evidence type="ECO:0000256" key="1">
    <source>
        <dbReference type="ARBA" id="ARBA00004137"/>
    </source>
</evidence>
<evidence type="ECO:0000256" key="8">
    <source>
        <dbReference type="RuleBase" id="RU367043"/>
    </source>
</evidence>
<evidence type="ECO:0000256" key="2">
    <source>
        <dbReference type="ARBA" id="ARBA00006720"/>
    </source>
</evidence>
<comment type="subunit">
    <text evidence="8">Heterohexamer.</text>
</comment>
<dbReference type="Proteomes" id="UP000324767">
    <property type="component" value="Unassembled WGS sequence"/>
</dbReference>
<protein>
    <recommendedName>
        <fullName evidence="8">Mitochondrial import inner membrane translocase subunit</fullName>
    </recommendedName>
</protein>
<dbReference type="EMBL" id="FWEW01000801">
    <property type="protein sequence ID" value="SLM35718.1"/>
    <property type="molecule type" value="Genomic_DNA"/>
</dbReference>
<reference evidence="12" key="1">
    <citation type="submission" date="2017-03" db="EMBL/GenBank/DDBJ databases">
        <authorList>
            <person name="Sharma R."/>
            <person name="Thines M."/>
        </authorList>
    </citation>
    <scope>NUCLEOTIDE SEQUENCE [LARGE SCALE GENOMIC DNA]</scope>
</reference>
<dbReference type="SUPFAM" id="SSF144122">
    <property type="entry name" value="Tim10-like"/>
    <property type="match status" value="1"/>
</dbReference>
<accession>A0A1W5CXY3</accession>
<keyword evidence="4 8" id="KW-0653">Protein transport</keyword>
<organism evidence="11 12">
    <name type="scientific">Lasallia pustulata</name>
    <dbReference type="NCBI Taxonomy" id="136370"/>
    <lineage>
        <taxon>Eukaryota</taxon>
        <taxon>Fungi</taxon>
        <taxon>Dikarya</taxon>
        <taxon>Ascomycota</taxon>
        <taxon>Pezizomycotina</taxon>
        <taxon>Lecanoromycetes</taxon>
        <taxon>OSLEUM clade</taxon>
        <taxon>Umbilicariomycetidae</taxon>
        <taxon>Umbilicariales</taxon>
        <taxon>Umbilicariaceae</taxon>
        <taxon>Lasallia</taxon>
    </lineage>
</organism>
<dbReference type="OrthoDB" id="344165at2759"/>
<dbReference type="GO" id="GO:0005743">
    <property type="term" value="C:mitochondrial inner membrane"/>
    <property type="evidence" value="ECO:0007669"/>
    <property type="project" value="UniProtKB-SubCell"/>
</dbReference>
<keyword evidence="12" id="KW-1185">Reference proteome</keyword>
<comment type="similarity">
    <text evidence="2 8">Belongs to the small Tim family.</text>
</comment>
<keyword evidence="6 8" id="KW-1015">Disulfide bond</keyword>
<proteinExistence type="inferred from homology"/>
<evidence type="ECO:0000256" key="6">
    <source>
        <dbReference type="ARBA" id="ARBA00023157"/>
    </source>
</evidence>
<dbReference type="InterPro" id="IPR035427">
    <property type="entry name" value="Tim10-like_dom_sf"/>
</dbReference>
<evidence type="ECO:0000256" key="3">
    <source>
        <dbReference type="ARBA" id="ARBA00022792"/>
    </source>
</evidence>
<dbReference type="AlphaFoldDB" id="A0A1W5CXY3"/>
<evidence type="ECO:0000313" key="10">
    <source>
        <dbReference type="EMBL" id="KAA6407268.1"/>
    </source>
</evidence>
<keyword evidence="8" id="KW-0813">Transport</keyword>
<keyword evidence="3 8" id="KW-0999">Mitochondrion inner membrane</keyword>
<evidence type="ECO:0000256" key="7">
    <source>
        <dbReference type="ARBA" id="ARBA00023186"/>
    </source>
</evidence>
<reference evidence="10 13" key="3">
    <citation type="submission" date="2019-09" db="EMBL/GenBank/DDBJ databases">
        <title>The hologenome of the rock-dwelling lichen Lasallia pustulata.</title>
        <authorList>
            <person name="Greshake Tzovaras B."/>
            <person name="Segers F."/>
            <person name="Bicker A."/>
            <person name="Dal Grande F."/>
            <person name="Otte J."/>
            <person name="Hankeln T."/>
            <person name="Schmitt I."/>
            <person name="Ebersberger I."/>
        </authorList>
    </citation>
    <scope>NUCLEOTIDE SEQUENCE [LARGE SCALE GENOMIC DNA]</scope>
    <source>
        <strain evidence="10">A1-1</strain>
    </source>
</reference>
<evidence type="ECO:0000313" key="12">
    <source>
        <dbReference type="Proteomes" id="UP000192927"/>
    </source>
</evidence>
<feature type="domain" description="Tim10-like" evidence="9">
    <location>
        <begin position="26"/>
        <end position="89"/>
    </location>
</feature>
<sequence length="96" mass="10673">MDASSAPVGQLDFSKLSPADKQELQQFVVNESQKSRIQHAVHGLTDICWTKCVTGKITSGKLERGEESCTQNCVDRYMDANMTVLKHLESLRSQGM</sequence>
<reference evidence="11" key="2">
    <citation type="submission" date="2017-03" db="EMBL/GenBank/DDBJ databases">
        <authorList>
            <person name="Afonso C.L."/>
            <person name="Miller P.J."/>
            <person name="Scott M.A."/>
            <person name="Spackman E."/>
            <person name="Goraichik I."/>
            <person name="Dimitrov K.M."/>
            <person name="Suarez D.L."/>
            <person name="Swayne D.E."/>
        </authorList>
    </citation>
    <scope>NUCLEOTIDE SEQUENCE [LARGE SCALE GENOMIC DNA]</scope>
</reference>
<keyword evidence="3 8" id="KW-0472">Membrane</keyword>
<dbReference type="Gene3D" id="1.10.287.810">
    <property type="entry name" value="Mitochondrial import inner membrane translocase subunit tim13 like domains"/>
    <property type="match status" value="1"/>
</dbReference>
<name>A0A1W5CXY3_9LECA</name>
<comment type="subcellular location">
    <subcellularLocation>
        <location evidence="1 8">Mitochondrion inner membrane</location>
        <topology evidence="1 8">Peripheral membrane protein</topology>
        <orientation evidence="1 8">Intermembrane side</orientation>
    </subcellularLocation>
</comment>
<dbReference type="EMBL" id="VXIT01000019">
    <property type="protein sequence ID" value="KAA6407268.1"/>
    <property type="molecule type" value="Genomic_DNA"/>
</dbReference>
<comment type="function">
    <text evidence="8">Mitochondrial intermembrane chaperone that participates in the import and insertion of some multi-pass transmembrane proteins into the mitochondrial inner membrane. Also required for the transfer of beta-barrel precursors from the TOM complex to the sorting and assembly machinery (SAM complex) of the outer membrane. Acts as a chaperone-like protein that protects the hydrophobic precursors from aggregation and guide them through the mitochondrial intermembrane space.</text>
</comment>
<gene>
    <name evidence="10" type="ORF">FRX48_09070</name>
</gene>
<keyword evidence="8" id="KW-0496">Mitochondrion</keyword>
<evidence type="ECO:0000256" key="4">
    <source>
        <dbReference type="ARBA" id="ARBA00022927"/>
    </source>
</evidence>
<dbReference type="GO" id="GO:0015031">
    <property type="term" value="P:protein transport"/>
    <property type="evidence" value="ECO:0007669"/>
    <property type="project" value="UniProtKB-KW"/>
</dbReference>
<dbReference type="InterPro" id="IPR004217">
    <property type="entry name" value="Tim10-like"/>
</dbReference>
<comment type="domain">
    <text evidence="8">The twin CX3C motif contains 4 conserved Cys residues that form 2 disulfide bonds in the mitochondrial intermembrane space.</text>
</comment>
<keyword evidence="7 8" id="KW-0143">Chaperone</keyword>
<evidence type="ECO:0000256" key="5">
    <source>
        <dbReference type="ARBA" id="ARBA00023010"/>
    </source>
</evidence>